<comment type="catalytic activity">
    <reaction evidence="4">
        <text>chorismate + L-glutamine = anthranilate + pyruvate + L-glutamate + H(+)</text>
        <dbReference type="Rhea" id="RHEA:21732"/>
        <dbReference type="ChEBI" id="CHEBI:15361"/>
        <dbReference type="ChEBI" id="CHEBI:15378"/>
        <dbReference type="ChEBI" id="CHEBI:16567"/>
        <dbReference type="ChEBI" id="CHEBI:29748"/>
        <dbReference type="ChEBI" id="CHEBI:29985"/>
        <dbReference type="ChEBI" id="CHEBI:58359"/>
        <dbReference type="EC" id="4.1.3.27"/>
    </reaction>
</comment>
<dbReference type="InterPro" id="IPR017926">
    <property type="entry name" value="GATASE"/>
</dbReference>
<dbReference type="PRINTS" id="PR00097">
    <property type="entry name" value="ANTSNTHASEII"/>
</dbReference>
<reference evidence="7" key="1">
    <citation type="submission" date="2023-11" db="EMBL/GenBank/DDBJ databases">
        <title>Scrofimicrobium hongkongense sp. nov., isolated from a patient with peritonitis.</title>
        <authorList>
            <person name="Lao H.Y."/>
            <person name="Wong A.Y.P."/>
            <person name="Ng T.L."/>
            <person name="Wong R.Y.L."/>
            <person name="Yau M.C.Y."/>
            <person name="Lam J.Y.W."/>
            <person name="Siu G.K.H."/>
        </authorList>
    </citation>
    <scope>NUCLEOTIDE SEQUENCE</scope>
    <source>
        <strain evidence="7">R131</strain>
    </source>
</reference>
<dbReference type="InterPro" id="IPR015890">
    <property type="entry name" value="Chorismate_C"/>
</dbReference>
<keyword evidence="3" id="KW-0456">Lyase</keyword>
<evidence type="ECO:0000313" key="7">
    <source>
        <dbReference type="EMBL" id="XBW08838.1"/>
    </source>
</evidence>
<dbReference type="KEGG" id="sapp:SAC06_04590"/>
<dbReference type="RefSeq" id="WP_350259038.1">
    <property type="nucleotide sequence ID" value="NZ_CP138335.1"/>
</dbReference>
<dbReference type="PROSITE" id="PS51273">
    <property type="entry name" value="GATASE_TYPE_1"/>
    <property type="match status" value="1"/>
</dbReference>
<keyword evidence="2" id="KW-0315">Glutamine amidotransferase</keyword>
<evidence type="ECO:0000256" key="3">
    <source>
        <dbReference type="ARBA" id="ARBA00023239"/>
    </source>
</evidence>
<dbReference type="Pfam" id="PF00425">
    <property type="entry name" value="Chorismate_bind"/>
    <property type="match status" value="1"/>
</dbReference>
<feature type="domain" description="Chorismate-utilising enzyme C-terminal" evidence="6">
    <location>
        <begin position="97"/>
        <end position="352"/>
    </location>
</feature>
<protein>
    <recommendedName>
        <fullName evidence="1">anthranilate synthase</fullName>
        <ecNumber evidence="1">4.1.3.27</ecNumber>
    </recommendedName>
</protein>
<dbReference type="Pfam" id="PF00117">
    <property type="entry name" value="GATase"/>
    <property type="match status" value="1"/>
</dbReference>
<dbReference type="InterPro" id="IPR005801">
    <property type="entry name" value="ADC_synthase"/>
</dbReference>
<dbReference type="AlphaFoldDB" id="A0AAU7V9Q5"/>
<dbReference type="SUPFAM" id="SSF52317">
    <property type="entry name" value="Class I glutamine amidotransferase-like"/>
    <property type="match status" value="1"/>
</dbReference>
<dbReference type="InterPro" id="IPR019999">
    <property type="entry name" value="Anth_synth_I-like"/>
</dbReference>
<dbReference type="Gene3D" id="3.40.50.880">
    <property type="match status" value="1"/>
</dbReference>
<gene>
    <name evidence="7" type="ORF">SAC06_04590</name>
</gene>
<evidence type="ECO:0000259" key="6">
    <source>
        <dbReference type="Pfam" id="PF00425"/>
    </source>
</evidence>
<dbReference type="Gene3D" id="3.60.120.10">
    <property type="entry name" value="Anthranilate synthase"/>
    <property type="match status" value="1"/>
</dbReference>
<organism evidence="7">
    <name type="scientific">Scrofimicrobium appendicitidis</name>
    <dbReference type="NCBI Taxonomy" id="3079930"/>
    <lineage>
        <taxon>Bacteria</taxon>
        <taxon>Bacillati</taxon>
        <taxon>Actinomycetota</taxon>
        <taxon>Actinomycetes</taxon>
        <taxon>Actinomycetales</taxon>
        <taxon>Actinomycetaceae</taxon>
        <taxon>Scrofimicrobium</taxon>
    </lineage>
</organism>
<dbReference type="GO" id="GO:0000162">
    <property type="term" value="P:L-tryptophan biosynthetic process"/>
    <property type="evidence" value="ECO:0007669"/>
    <property type="project" value="TreeGrafter"/>
</dbReference>
<dbReference type="EMBL" id="CP138335">
    <property type="protein sequence ID" value="XBW08838.1"/>
    <property type="molecule type" value="Genomic_DNA"/>
</dbReference>
<dbReference type="InterPro" id="IPR006221">
    <property type="entry name" value="TrpG/PapA_dom"/>
</dbReference>
<dbReference type="PANTHER" id="PTHR11236:SF49">
    <property type="entry name" value="ANTHRANILATE SYNTHASE COMPONENT 1"/>
    <property type="match status" value="1"/>
</dbReference>
<evidence type="ECO:0000259" key="5">
    <source>
        <dbReference type="Pfam" id="PF00117"/>
    </source>
</evidence>
<feature type="domain" description="Glutamine amidotransferase" evidence="5">
    <location>
        <begin position="415"/>
        <end position="587"/>
    </location>
</feature>
<dbReference type="PRINTS" id="PR00096">
    <property type="entry name" value="GATASE"/>
</dbReference>
<dbReference type="EC" id="4.1.3.27" evidence="1"/>
<sequence length="595" mass="65142">MNYALIHRQGSPTVDRLSGTVEEVFRLADIALTGTEVLAMVPFRQVQERGFPARDDQLPILCLQVDRLETEPVADLITRLPAQAPPLEDLGFTQSDDDYAAVVRTVIEEEIGSGEGANFVIRRDYRARLEADREQAALAWFRRLLERESGAYWTFAFITDQMIAVGASPERHVSTTGGVVRMNPISGTLRNGQPDVDTLLSFLADRKESEELVMVVDEELKMMSAACPDGGVMRGPFLKPMSQLIHTEYLLEGHSRLDPREVLRLTMFAPTVTGSPMGNACAVIARHEPTPRGYYSGVLARFTPTERGYEVDAPILIRTAFLDADGQVSVSAGATLVRHSDPRAEAAETRAKAGGMLTALGLAQAPTPAVEQPTGSRPPVADPRVEAALADRNRHLAPFWRDEQVSGAELRAQVLVVDCEDDFTAMLAHQLRRLGLDVQVVPWHQVQDVEQPDLVVFGPGPGDPLSQTNPRIVRLRELIAQRLGRPLLAVCLSHQVLSDQLGLELRKLPAPRQGTPRLVRIAGQEARIGYYNTFTAVAADGSQVRGLTVDSEPDTGFLHALTGPGLASVQGHLESVLSFDGYDTLRRLVSDILDQ</sequence>
<evidence type="ECO:0000256" key="2">
    <source>
        <dbReference type="ARBA" id="ARBA00022962"/>
    </source>
</evidence>
<dbReference type="GO" id="GO:0004049">
    <property type="term" value="F:anthranilate synthase activity"/>
    <property type="evidence" value="ECO:0007669"/>
    <property type="project" value="UniProtKB-EC"/>
</dbReference>
<dbReference type="PANTHER" id="PTHR11236">
    <property type="entry name" value="AMINOBENZOATE/ANTHRANILATE SYNTHASE"/>
    <property type="match status" value="1"/>
</dbReference>
<dbReference type="InterPro" id="IPR029062">
    <property type="entry name" value="Class_I_gatase-like"/>
</dbReference>
<proteinExistence type="predicted"/>
<name>A0AAU7V9Q5_9ACTO</name>
<evidence type="ECO:0000256" key="1">
    <source>
        <dbReference type="ARBA" id="ARBA00012266"/>
    </source>
</evidence>
<accession>A0AAU7V9Q5</accession>
<evidence type="ECO:0000256" key="4">
    <source>
        <dbReference type="ARBA" id="ARBA00047683"/>
    </source>
</evidence>
<dbReference type="CDD" id="cd01743">
    <property type="entry name" value="GATase1_Anthranilate_Synthase"/>
    <property type="match status" value="1"/>
</dbReference>
<dbReference type="SUPFAM" id="SSF56322">
    <property type="entry name" value="ADC synthase"/>
    <property type="match status" value="1"/>
</dbReference>